<organism evidence="2 4">
    <name type="scientific">Caproicibacter fermentans</name>
    <dbReference type="NCBI Taxonomy" id="2576756"/>
    <lineage>
        <taxon>Bacteria</taxon>
        <taxon>Bacillati</taxon>
        <taxon>Bacillota</taxon>
        <taxon>Clostridia</taxon>
        <taxon>Eubacteriales</taxon>
        <taxon>Acutalibacteraceae</taxon>
        <taxon>Caproicibacter</taxon>
    </lineage>
</organism>
<dbReference type="InterPro" id="IPR027417">
    <property type="entry name" value="P-loop_NTPase"/>
</dbReference>
<dbReference type="Proteomes" id="UP000515909">
    <property type="component" value="Chromosome"/>
</dbReference>
<evidence type="ECO:0000259" key="1">
    <source>
        <dbReference type="Pfam" id="PF00485"/>
    </source>
</evidence>
<dbReference type="PANTHER" id="PTHR10285">
    <property type="entry name" value="URIDINE KINASE"/>
    <property type="match status" value="1"/>
</dbReference>
<dbReference type="OrthoDB" id="9764644at2"/>
<dbReference type="GO" id="GO:0005524">
    <property type="term" value="F:ATP binding"/>
    <property type="evidence" value="ECO:0007669"/>
    <property type="project" value="InterPro"/>
</dbReference>
<dbReference type="EMBL" id="CP060286">
    <property type="protein sequence ID" value="QNK40928.1"/>
    <property type="molecule type" value="Genomic_DNA"/>
</dbReference>
<dbReference type="Proteomes" id="UP000469440">
    <property type="component" value="Unassembled WGS sequence"/>
</dbReference>
<protein>
    <submittedName>
        <fullName evidence="3">Nucleoside kinase</fullName>
    </submittedName>
    <submittedName>
        <fullName evidence="2">Uridine kinase</fullName>
        <ecNumber evidence="2">2.7.1.48</ecNumber>
    </submittedName>
</protein>
<evidence type="ECO:0000313" key="3">
    <source>
        <dbReference type="EMBL" id="QNK40928.1"/>
    </source>
</evidence>
<dbReference type="GO" id="GO:0004849">
    <property type="term" value="F:uridine kinase activity"/>
    <property type="evidence" value="ECO:0007669"/>
    <property type="project" value="UniProtKB-EC"/>
</dbReference>
<evidence type="ECO:0000313" key="5">
    <source>
        <dbReference type="Proteomes" id="UP000515909"/>
    </source>
</evidence>
<dbReference type="AlphaFoldDB" id="A0A6N8HXU8"/>
<dbReference type="EC" id="2.7.1.48" evidence="2"/>
<name>A0A6N8HXU8_9FIRM</name>
<sequence>MTALRTDFIEYQNSVLQINQAVRHDPSAFVAAAEKAYQDSLIKIADSLVNEDPPCRLVMLAGPSASGKTTTAHRLAEILREKGTGAEIISLDDFYRGEHQAPVLPDGSHDYESVEALNVPEIMQCLGELITNGRCNMPVFDFSIHLPYPHRRQVVLENREIAIVEGIHALNPVLLGGLPSEHIRRIYISVKQGIRDDGGELLGPNEMRLVRRIVRDRNFRNAPPWMTLGMWDNVMNGERKYIKPFRASADYTINSYHAHEPCVLKDQAVALLHTVPGEDPGCQTAQTLLNALERFEPVDSCLVPKDSILREFIGGGIY</sequence>
<accession>A0A6N8HXU8</accession>
<dbReference type="RefSeq" id="WP_066642416.1">
    <property type="nucleotide sequence ID" value="NZ_CP060286.1"/>
</dbReference>
<dbReference type="InterPro" id="IPR006083">
    <property type="entry name" value="PRK/URK"/>
</dbReference>
<evidence type="ECO:0000313" key="2">
    <source>
        <dbReference type="EMBL" id="MVB10350.1"/>
    </source>
</evidence>
<dbReference type="KEGG" id="cfem:HCR03_00950"/>
<evidence type="ECO:0000313" key="4">
    <source>
        <dbReference type="Proteomes" id="UP000469440"/>
    </source>
</evidence>
<dbReference type="CDD" id="cd02028">
    <property type="entry name" value="UMPK_like"/>
    <property type="match status" value="1"/>
</dbReference>
<accession>A0A7G8TBD7</accession>
<reference evidence="2 4" key="1">
    <citation type="submission" date="2019-09" db="EMBL/GenBank/DDBJ databases">
        <title>Genome sequence of Clostridium sp. EA1.</title>
        <authorList>
            <person name="Poehlein A."/>
            <person name="Bengelsdorf F.R."/>
            <person name="Daniel R."/>
        </authorList>
    </citation>
    <scope>NUCLEOTIDE SEQUENCE [LARGE SCALE GENOMIC DNA]</scope>
    <source>
        <strain evidence="2 4">EA1</strain>
    </source>
</reference>
<keyword evidence="4" id="KW-1185">Reference proteome</keyword>
<dbReference type="EMBL" id="VWXL01000026">
    <property type="protein sequence ID" value="MVB10350.1"/>
    <property type="molecule type" value="Genomic_DNA"/>
</dbReference>
<reference evidence="3 5" key="2">
    <citation type="submission" date="2020-08" db="EMBL/GenBank/DDBJ databases">
        <title>The isolate Caproiciproducens sp. 7D4C2 produces n-caproate at mildly acidic conditions from hexoses: genome and rBOX comparison with related strains and chain-elongating bacteria.</title>
        <authorList>
            <person name="Esquivel-Elizondo S."/>
            <person name="Bagci C."/>
            <person name="Temovska M."/>
            <person name="Jeon B.S."/>
            <person name="Bessarab I."/>
            <person name="Williams R.B.H."/>
            <person name="Huson D.H."/>
            <person name="Angenent L.T."/>
        </authorList>
    </citation>
    <scope>NUCLEOTIDE SEQUENCE [LARGE SCALE GENOMIC DNA]</scope>
    <source>
        <strain evidence="3 5">7D4C2</strain>
    </source>
</reference>
<gene>
    <name evidence="2" type="primary">udk</name>
    <name evidence="2" type="ORF">CAFE_10330</name>
    <name evidence="3" type="ORF">HCR03_00950</name>
</gene>
<dbReference type="Gene3D" id="3.40.50.300">
    <property type="entry name" value="P-loop containing nucleotide triphosphate hydrolases"/>
    <property type="match status" value="1"/>
</dbReference>
<dbReference type="Pfam" id="PF00485">
    <property type="entry name" value="PRK"/>
    <property type="match status" value="1"/>
</dbReference>
<feature type="domain" description="Phosphoribulokinase/uridine kinase" evidence="1">
    <location>
        <begin position="59"/>
        <end position="170"/>
    </location>
</feature>
<proteinExistence type="predicted"/>
<keyword evidence="2" id="KW-0808">Transferase</keyword>
<keyword evidence="2" id="KW-0418">Kinase</keyword>
<dbReference type="PRINTS" id="PR00988">
    <property type="entry name" value="URIDINKINASE"/>
</dbReference>
<dbReference type="SUPFAM" id="SSF52540">
    <property type="entry name" value="P-loop containing nucleoside triphosphate hydrolases"/>
    <property type="match status" value="1"/>
</dbReference>